<accession>A0ABQ5BJU0</accession>
<dbReference type="EMBL" id="BQNB010013251">
    <property type="protein sequence ID" value="GJT13694.1"/>
    <property type="molecule type" value="Genomic_DNA"/>
</dbReference>
<evidence type="ECO:0000313" key="2">
    <source>
        <dbReference type="EMBL" id="GJT13694.1"/>
    </source>
</evidence>
<keyword evidence="3" id="KW-1185">Reference proteome</keyword>
<proteinExistence type="predicted"/>
<name>A0ABQ5BJU0_9ASTR</name>
<evidence type="ECO:0000256" key="1">
    <source>
        <dbReference type="SAM" id="MobiDB-lite"/>
    </source>
</evidence>
<comment type="caution">
    <text evidence="2">The sequence shown here is derived from an EMBL/GenBank/DDBJ whole genome shotgun (WGS) entry which is preliminary data.</text>
</comment>
<dbReference type="Proteomes" id="UP001151760">
    <property type="component" value="Unassembled WGS sequence"/>
</dbReference>
<evidence type="ECO:0008006" key="4">
    <source>
        <dbReference type="Google" id="ProtNLM"/>
    </source>
</evidence>
<reference evidence="2" key="2">
    <citation type="submission" date="2022-01" db="EMBL/GenBank/DDBJ databases">
        <authorList>
            <person name="Yamashiro T."/>
            <person name="Shiraishi A."/>
            <person name="Satake H."/>
            <person name="Nakayama K."/>
        </authorList>
    </citation>
    <scope>NUCLEOTIDE SEQUENCE</scope>
</reference>
<protein>
    <recommendedName>
        <fullName evidence="4">Reverse transcriptase domain-containing protein</fullName>
    </recommendedName>
</protein>
<evidence type="ECO:0000313" key="3">
    <source>
        <dbReference type="Proteomes" id="UP001151760"/>
    </source>
</evidence>
<reference evidence="2" key="1">
    <citation type="journal article" date="2022" name="Int. J. Mol. Sci.">
        <title>Draft Genome of Tanacetum Coccineum: Genomic Comparison of Closely Related Tanacetum-Family Plants.</title>
        <authorList>
            <person name="Yamashiro T."/>
            <person name="Shiraishi A."/>
            <person name="Nakayama K."/>
            <person name="Satake H."/>
        </authorList>
    </citation>
    <scope>NUCLEOTIDE SEQUENCE</scope>
</reference>
<gene>
    <name evidence="2" type="ORF">Tco_0860736</name>
</gene>
<organism evidence="2 3">
    <name type="scientific">Tanacetum coccineum</name>
    <dbReference type="NCBI Taxonomy" id="301880"/>
    <lineage>
        <taxon>Eukaryota</taxon>
        <taxon>Viridiplantae</taxon>
        <taxon>Streptophyta</taxon>
        <taxon>Embryophyta</taxon>
        <taxon>Tracheophyta</taxon>
        <taxon>Spermatophyta</taxon>
        <taxon>Magnoliopsida</taxon>
        <taxon>eudicotyledons</taxon>
        <taxon>Gunneridae</taxon>
        <taxon>Pentapetalae</taxon>
        <taxon>asterids</taxon>
        <taxon>campanulids</taxon>
        <taxon>Asterales</taxon>
        <taxon>Asteraceae</taxon>
        <taxon>Asteroideae</taxon>
        <taxon>Anthemideae</taxon>
        <taxon>Anthemidinae</taxon>
        <taxon>Tanacetum</taxon>
    </lineage>
</organism>
<feature type="region of interest" description="Disordered" evidence="1">
    <location>
        <begin position="1"/>
        <end position="23"/>
    </location>
</feature>
<feature type="compositionally biased region" description="Polar residues" evidence="1">
    <location>
        <begin position="1"/>
        <end position="18"/>
    </location>
</feature>
<sequence>MSTCSSSSNLVPPSTNPKSIIRNRRRNLGDPSLLLDFEEINMDNNNKNVQGPPPVGPNFQGSIPDLRSMEELLQAPTNGVGDAIVVPLILDNQFELKIGLLNLVTAIAFHGFENDDPHSHIRRIKKITQIVKLNNVPSDVVKLLLFSFSLEGAARTWLEKEPPNSITT</sequence>